<dbReference type="EMBL" id="JAAIUW010000005">
    <property type="protein sequence ID" value="KAF7829664.1"/>
    <property type="molecule type" value="Genomic_DNA"/>
</dbReference>
<gene>
    <name evidence="2" type="ORF">G2W53_011997</name>
</gene>
<sequence>MGMGTKDKDPRITQNSQVQTTSKKSKRTAL</sequence>
<comment type="caution">
    <text evidence="2">The sequence shown here is derived from an EMBL/GenBank/DDBJ whole genome shotgun (WGS) entry which is preliminary data.</text>
</comment>
<dbReference type="Proteomes" id="UP000634136">
    <property type="component" value="Unassembled WGS sequence"/>
</dbReference>
<feature type="compositionally biased region" description="Polar residues" evidence="1">
    <location>
        <begin position="12"/>
        <end position="22"/>
    </location>
</feature>
<organism evidence="2 3">
    <name type="scientific">Senna tora</name>
    <dbReference type="NCBI Taxonomy" id="362788"/>
    <lineage>
        <taxon>Eukaryota</taxon>
        <taxon>Viridiplantae</taxon>
        <taxon>Streptophyta</taxon>
        <taxon>Embryophyta</taxon>
        <taxon>Tracheophyta</taxon>
        <taxon>Spermatophyta</taxon>
        <taxon>Magnoliopsida</taxon>
        <taxon>eudicotyledons</taxon>
        <taxon>Gunneridae</taxon>
        <taxon>Pentapetalae</taxon>
        <taxon>rosids</taxon>
        <taxon>fabids</taxon>
        <taxon>Fabales</taxon>
        <taxon>Fabaceae</taxon>
        <taxon>Caesalpinioideae</taxon>
        <taxon>Cassia clade</taxon>
        <taxon>Senna</taxon>
    </lineage>
</organism>
<name>A0A834U3I0_9FABA</name>
<dbReference type="AlphaFoldDB" id="A0A834U3I0"/>
<feature type="compositionally biased region" description="Basic and acidic residues" evidence="1">
    <location>
        <begin position="1"/>
        <end position="11"/>
    </location>
</feature>
<evidence type="ECO:0000313" key="3">
    <source>
        <dbReference type="Proteomes" id="UP000634136"/>
    </source>
</evidence>
<accession>A0A834U3I0</accession>
<feature type="region of interest" description="Disordered" evidence="1">
    <location>
        <begin position="1"/>
        <end position="30"/>
    </location>
</feature>
<reference evidence="2" key="1">
    <citation type="submission" date="2020-09" db="EMBL/GenBank/DDBJ databases">
        <title>Genome-Enabled Discovery of Anthraquinone Biosynthesis in Senna tora.</title>
        <authorList>
            <person name="Kang S.-H."/>
            <person name="Pandey R.P."/>
            <person name="Lee C.-M."/>
            <person name="Sim J.-S."/>
            <person name="Jeong J.-T."/>
            <person name="Choi B.-S."/>
            <person name="Jung M."/>
            <person name="Ginzburg D."/>
            <person name="Zhao K."/>
            <person name="Won S.Y."/>
            <person name="Oh T.-J."/>
            <person name="Yu Y."/>
            <person name="Kim N.-H."/>
            <person name="Lee O.R."/>
            <person name="Lee T.-H."/>
            <person name="Bashyal P."/>
            <person name="Kim T.-S."/>
            <person name="Lee W.-H."/>
            <person name="Kawkins C."/>
            <person name="Kim C.-K."/>
            <person name="Kim J.S."/>
            <person name="Ahn B.O."/>
            <person name="Rhee S.Y."/>
            <person name="Sohng J.K."/>
        </authorList>
    </citation>
    <scope>NUCLEOTIDE SEQUENCE</scope>
    <source>
        <tissue evidence="2">Leaf</tissue>
    </source>
</reference>
<protein>
    <submittedName>
        <fullName evidence="2">Uncharacterized protein</fullName>
    </submittedName>
</protein>
<evidence type="ECO:0000256" key="1">
    <source>
        <dbReference type="SAM" id="MobiDB-lite"/>
    </source>
</evidence>
<keyword evidence="3" id="KW-1185">Reference proteome</keyword>
<proteinExistence type="predicted"/>
<evidence type="ECO:0000313" key="2">
    <source>
        <dbReference type="EMBL" id="KAF7829664.1"/>
    </source>
</evidence>